<dbReference type="Proteomes" id="UP000799438">
    <property type="component" value="Unassembled WGS sequence"/>
</dbReference>
<feature type="region of interest" description="Disordered" evidence="1">
    <location>
        <begin position="155"/>
        <end position="177"/>
    </location>
</feature>
<feature type="signal peptide" evidence="2">
    <location>
        <begin position="1"/>
        <end position="17"/>
    </location>
</feature>
<dbReference type="GeneID" id="54298238"/>
<protein>
    <recommendedName>
        <fullName evidence="5">Rhomboid family membrane protein</fullName>
    </recommendedName>
</protein>
<dbReference type="EMBL" id="ML995489">
    <property type="protein sequence ID" value="KAF2140785.1"/>
    <property type="molecule type" value="Genomic_DNA"/>
</dbReference>
<gene>
    <name evidence="3" type="ORF">K452DRAFT_288867</name>
</gene>
<dbReference type="RefSeq" id="XP_033396498.1">
    <property type="nucleotide sequence ID" value="XM_033540742.1"/>
</dbReference>
<organism evidence="3 4">
    <name type="scientific">Aplosporella prunicola CBS 121167</name>
    <dbReference type="NCBI Taxonomy" id="1176127"/>
    <lineage>
        <taxon>Eukaryota</taxon>
        <taxon>Fungi</taxon>
        <taxon>Dikarya</taxon>
        <taxon>Ascomycota</taxon>
        <taxon>Pezizomycotina</taxon>
        <taxon>Dothideomycetes</taxon>
        <taxon>Dothideomycetes incertae sedis</taxon>
        <taxon>Botryosphaeriales</taxon>
        <taxon>Aplosporellaceae</taxon>
        <taxon>Aplosporella</taxon>
    </lineage>
</organism>
<evidence type="ECO:0000256" key="1">
    <source>
        <dbReference type="SAM" id="MobiDB-lite"/>
    </source>
</evidence>
<sequence>MAHHLSMWLLVACPVIALLPPRKLDVYTTGLGVMTLVSAEHLMRERTGGTLLQRVGRNFDTALTSSSDLLPTERARQVHEVQRRAKEEREALLRADGSNSERNALQRAWMGGETEGWKERRLKEEREAIEEGRGYGSLIMEQIWEVWNGGKANAEKVEDRDLQREVQRRVDEAERKS</sequence>
<evidence type="ECO:0008006" key="5">
    <source>
        <dbReference type="Google" id="ProtNLM"/>
    </source>
</evidence>
<evidence type="ECO:0000313" key="3">
    <source>
        <dbReference type="EMBL" id="KAF2140785.1"/>
    </source>
</evidence>
<reference evidence="3" key="1">
    <citation type="journal article" date="2020" name="Stud. Mycol.">
        <title>101 Dothideomycetes genomes: a test case for predicting lifestyles and emergence of pathogens.</title>
        <authorList>
            <person name="Haridas S."/>
            <person name="Albert R."/>
            <person name="Binder M."/>
            <person name="Bloem J."/>
            <person name="Labutti K."/>
            <person name="Salamov A."/>
            <person name="Andreopoulos B."/>
            <person name="Baker S."/>
            <person name="Barry K."/>
            <person name="Bills G."/>
            <person name="Bluhm B."/>
            <person name="Cannon C."/>
            <person name="Castanera R."/>
            <person name="Culley D."/>
            <person name="Daum C."/>
            <person name="Ezra D."/>
            <person name="Gonzalez J."/>
            <person name="Henrissat B."/>
            <person name="Kuo A."/>
            <person name="Liang C."/>
            <person name="Lipzen A."/>
            <person name="Lutzoni F."/>
            <person name="Magnuson J."/>
            <person name="Mondo S."/>
            <person name="Nolan M."/>
            <person name="Ohm R."/>
            <person name="Pangilinan J."/>
            <person name="Park H.-J."/>
            <person name="Ramirez L."/>
            <person name="Alfaro M."/>
            <person name="Sun H."/>
            <person name="Tritt A."/>
            <person name="Yoshinaga Y."/>
            <person name="Zwiers L.-H."/>
            <person name="Turgeon B."/>
            <person name="Goodwin S."/>
            <person name="Spatafora J."/>
            <person name="Crous P."/>
            <person name="Grigoriev I."/>
        </authorList>
    </citation>
    <scope>NUCLEOTIDE SEQUENCE</scope>
    <source>
        <strain evidence="3">CBS 121167</strain>
    </source>
</reference>
<dbReference type="AlphaFoldDB" id="A0A6A6BC20"/>
<name>A0A6A6BC20_9PEZI</name>
<proteinExistence type="predicted"/>
<evidence type="ECO:0000313" key="4">
    <source>
        <dbReference type="Proteomes" id="UP000799438"/>
    </source>
</evidence>
<feature type="chain" id="PRO_5025570175" description="Rhomboid family membrane protein" evidence="2">
    <location>
        <begin position="18"/>
        <end position="177"/>
    </location>
</feature>
<accession>A0A6A6BC20</accession>
<dbReference type="OrthoDB" id="5411041at2759"/>
<keyword evidence="4" id="KW-1185">Reference proteome</keyword>
<evidence type="ECO:0000256" key="2">
    <source>
        <dbReference type="SAM" id="SignalP"/>
    </source>
</evidence>
<keyword evidence="2" id="KW-0732">Signal</keyword>